<feature type="compositionally biased region" description="Low complexity" evidence="1">
    <location>
        <begin position="523"/>
        <end position="535"/>
    </location>
</feature>
<evidence type="ECO:0000256" key="1">
    <source>
        <dbReference type="SAM" id="MobiDB-lite"/>
    </source>
</evidence>
<protein>
    <recommendedName>
        <fullName evidence="4">Protein kinase domain-containing protein</fullName>
    </recommendedName>
</protein>
<dbReference type="Gene3D" id="1.10.510.10">
    <property type="entry name" value="Transferase(Phosphotransferase) domain 1"/>
    <property type="match status" value="1"/>
</dbReference>
<feature type="region of interest" description="Disordered" evidence="1">
    <location>
        <begin position="389"/>
        <end position="417"/>
    </location>
</feature>
<dbReference type="SUPFAM" id="SSF56112">
    <property type="entry name" value="Protein kinase-like (PK-like)"/>
    <property type="match status" value="1"/>
</dbReference>
<accession>A0AA85AIE6</accession>
<organism evidence="2 3">
    <name type="scientific">Schistosoma margrebowiei</name>
    <dbReference type="NCBI Taxonomy" id="48269"/>
    <lineage>
        <taxon>Eukaryota</taxon>
        <taxon>Metazoa</taxon>
        <taxon>Spiralia</taxon>
        <taxon>Lophotrochozoa</taxon>
        <taxon>Platyhelminthes</taxon>
        <taxon>Trematoda</taxon>
        <taxon>Digenea</taxon>
        <taxon>Strigeidida</taxon>
        <taxon>Schistosomatoidea</taxon>
        <taxon>Schistosomatidae</taxon>
        <taxon>Schistosoma</taxon>
    </lineage>
</organism>
<dbReference type="Gene3D" id="3.30.200.20">
    <property type="entry name" value="Phosphorylase Kinase, domain 1"/>
    <property type="match status" value="1"/>
</dbReference>
<evidence type="ECO:0000313" key="2">
    <source>
        <dbReference type="Proteomes" id="UP000050790"/>
    </source>
</evidence>
<name>A0AA85AIE6_9TREM</name>
<feature type="compositionally biased region" description="Low complexity" evidence="1">
    <location>
        <begin position="548"/>
        <end position="561"/>
    </location>
</feature>
<reference evidence="3" key="1">
    <citation type="submission" date="2023-11" db="UniProtKB">
        <authorList>
            <consortium name="WormBaseParasite"/>
        </authorList>
    </citation>
    <scope>IDENTIFICATION</scope>
</reference>
<sequence length="949" mass="107034">MESIRSPYSISILEKTHIKRRPLDQILKNANKTVMDLLNQMINFNPHKRIDALTALKHPYVRKFFNPEEIMSKTHNVVPPLDDNIQLTVTEYRNRLYQIINSKKLRRHNRNKAMDQLQNAISNTAQTEKSDCELTVRNQITVDKITHSELRNNHLEDGKQLEPDQTPSTLNVNHKSFIQPVNRTTLDQECHKNSHLNVWNPENMRPISDLATYTVKSSSSLSVVRPCSHTESMTNLNNEELSCVGEQNYNDSSCEHENINNSTHKVIVKPSDMTKSSVDQKSSSNHLNTSILNKESRICISTTDCYHVNEADNKTFSHSNRNIYERCNTPNNLQSKQKLNGSIQNNLNSGINKPYNDQFDPRTMNNDTNSINCTNDTCKLNGSSSISKIHNNNNNNNSFRKSYSSSNIPSSSSSSSLSTSIINSKFNQLNSNLIKPNESLNHSYGSYQYQQQSVSNSTLNCHSNEQLNTNYTMNNKLVEMKKSENLLEKSDQQFENSFGKTSISINNKLNYLLKTNYPSSPTVITSSLTSSSSSSDWVKCQSPTPIKSNSSSSSSSSTTTTTMASSHKWLNANDNIEHNKSKFVTMNKNHKYNFSKSTNNLLNHSNTLNNSSSISSGHLTPCQIQTTTNLNEERNYKSISENKINELDMQNRRFASAPLFPAPLLTGNIIRNRPVINITSTTTTATTTKSTGDIFNSTKLNSKSYLVSSNTGSSSVIRLHSSSELNNLFQDYRLRRTSKSTSIGESISPGCVSSNDIHTNNQRHTNIDNHHTTSLAQLYHPSHLRNDSMQPNFNEVHDQHNDLGKSSVKYKSTASTILDTATEASKNSKIQLSTGDSQVNHVIRTKFLSNGISNNINSHQKSYRTLLPSANLGLQFNNISDRTKCSHLNQSHINIMSTLNDTTKSNHEILTNTKYTPLINHNRQRLIPQHILSRLKSLKEMNNSENHFM</sequence>
<dbReference type="AlphaFoldDB" id="A0AA85AIE6"/>
<evidence type="ECO:0000313" key="3">
    <source>
        <dbReference type="WBParaSite" id="SMRG1_85730.1"/>
    </source>
</evidence>
<proteinExistence type="predicted"/>
<feature type="region of interest" description="Disordered" evidence="1">
    <location>
        <begin position="523"/>
        <end position="561"/>
    </location>
</feature>
<dbReference type="Proteomes" id="UP000050790">
    <property type="component" value="Unassembled WGS sequence"/>
</dbReference>
<evidence type="ECO:0008006" key="4">
    <source>
        <dbReference type="Google" id="ProtNLM"/>
    </source>
</evidence>
<dbReference type="WBParaSite" id="SMRG1_85730.1">
    <property type="protein sequence ID" value="SMRG1_85730.1"/>
    <property type="gene ID" value="SMRG1_85730"/>
</dbReference>
<dbReference type="InterPro" id="IPR011009">
    <property type="entry name" value="Kinase-like_dom_sf"/>
</dbReference>